<name>A0A815JVI1_ADIRI</name>
<reference evidence="2" key="1">
    <citation type="submission" date="2021-02" db="EMBL/GenBank/DDBJ databases">
        <authorList>
            <person name="Nowell W R."/>
        </authorList>
    </citation>
    <scope>NUCLEOTIDE SEQUENCE</scope>
</reference>
<keyword evidence="1" id="KW-0812">Transmembrane</keyword>
<dbReference type="EMBL" id="CAJNOJ010000304">
    <property type="protein sequence ID" value="CAF1384988.1"/>
    <property type="molecule type" value="Genomic_DNA"/>
</dbReference>
<proteinExistence type="predicted"/>
<evidence type="ECO:0000313" key="2">
    <source>
        <dbReference type="EMBL" id="CAF1384988.1"/>
    </source>
</evidence>
<gene>
    <name evidence="2" type="ORF">EDS130_LOCUS35148</name>
</gene>
<evidence type="ECO:0000313" key="3">
    <source>
        <dbReference type="Proteomes" id="UP000663852"/>
    </source>
</evidence>
<dbReference type="Proteomes" id="UP000663852">
    <property type="component" value="Unassembled WGS sequence"/>
</dbReference>
<comment type="caution">
    <text evidence="2">The sequence shown here is derived from an EMBL/GenBank/DDBJ whole genome shotgun (WGS) entry which is preliminary data.</text>
</comment>
<organism evidence="2 3">
    <name type="scientific">Adineta ricciae</name>
    <name type="common">Rotifer</name>
    <dbReference type="NCBI Taxonomy" id="249248"/>
    <lineage>
        <taxon>Eukaryota</taxon>
        <taxon>Metazoa</taxon>
        <taxon>Spiralia</taxon>
        <taxon>Gnathifera</taxon>
        <taxon>Rotifera</taxon>
        <taxon>Eurotatoria</taxon>
        <taxon>Bdelloidea</taxon>
        <taxon>Adinetida</taxon>
        <taxon>Adinetidae</taxon>
        <taxon>Adineta</taxon>
    </lineage>
</organism>
<feature type="transmembrane region" description="Helical" evidence="1">
    <location>
        <begin position="12"/>
        <end position="38"/>
    </location>
</feature>
<protein>
    <submittedName>
        <fullName evidence="2">Uncharacterized protein</fullName>
    </submittedName>
</protein>
<keyword evidence="1" id="KW-1133">Transmembrane helix</keyword>
<dbReference type="AlphaFoldDB" id="A0A815JVI1"/>
<feature type="transmembrane region" description="Helical" evidence="1">
    <location>
        <begin position="50"/>
        <end position="71"/>
    </location>
</feature>
<evidence type="ECO:0000256" key="1">
    <source>
        <dbReference type="SAM" id="Phobius"/>
    </source>
</evidence>
<accession>A0A815JVI1</accession>
<keyword evidence="1" id="KW-0472">Membrane</keyword>
<sequence length="92" mass="10462">MNINSCSIQPLIPIWMVITGSILLLPTFTAFIFIILCFPFCYCQHCDKTLYYKSATLVLFATSVLLGTWSIPVSVMSVLYTISHNLKDIFFQ</sequence>